<keyword evidence="1" id="KW-1133">Transmembrane helix</keyword>
<proteinExistence type="predicted"/>
<feature type="transmembrane region" description="Helical" evidence="1">
    <location>
        <begin position="37"/>
        <end position="58"/>
    </location>
</feature>
<sequence length="257" mass="24859">MTGLPVWAAAGAWGLLGGSALVLGAAVAYLVRLPARVTAGIMAFGCGVLVSAVAYDLILEGVELASLRPVVLGALAGSLAYTAANWLVSHGGLSVAGRHRKRSGGQQMDAAQGGALAIAVGSLLDGLPESVVLGVGLLDGQGVSPGVLAAILLSNLPEGLSSAAGMRRAGRGPAYVFGLWGGIAVLSGAAAALGAGLLGGAGPEVVAGVRALAAGALLTMVADTMIPEAVEGEKGLAGLFVVLGLLTALGLSQGLEG</sequence>
<dbReference type="EMBL" id="VDFV01000012">
    <property type="protein sequence ID" value="TNC71667.1"/>
    <property type="molecule type" value="Genomic_DNA"/>
</dbReference>
<organism evidence="2 3">
    <name type="scientific">Rubellimicrobium roseum</name>
    <dbReference type="NCBI Taxonomy" id="687525"/>
    <lineage>
        <taxon>Bacteria</taxon>
        <taxon>Pseudomonadati</taxon>
        <taxon>Pseudomonadota</taxon>
        <taxon>Alphaproteobacteria</taxon>
        <taxon>Rhodobacterales</taxon>
        <taxon>Roseobacteraceae</taxon>
        <taxon>Rubellimicrobium</taxon>
    </lineage>
</organism>
<dbReference type="OrthoDB" id="1145132at2"/>
<evidence type="ECO:0000313" key="2">
    <source>
        <dbReference type="EMBL" id="TNC71667.1"/>
    </source>
</evidence>
<dbReference type="Proteomes" id="UP000305709">
    <property type="component" value="Unassembled WGS sequence"/>
</dbReference>
<feature type="transmembrane region" description="Helical" evidence="1">
    <location>
        <begin position="236"/>
        <end position="255"/>
    </location>
</feature>
<name>A0A5C4NG92_9RHOB</name>
<feature type="transmembrane region" description="Helical" evidence="1">
    <location>
        <begin position="6"/>
        <end position="30"/>
    </location>
</feature>
<evidence type="ECO:0000256" key="1">
    <source>
        <dbReference type="SAM" id="Phobius"/>
    </source>
</evidence>
<feature type="transmembrane region" description="Helical" evidence="1">
    <location>
        <begin position="174"/>
        <end position="199"/>
    </location>
</feature>
<dbReference type="AlphaFoldDB" id="A0A5C4NG92"/>
<keyword evidence="1" id="KW-0472">Membrane</keyword>
<comment type="caution">
    <text evidence="2">The sequence shown here is derived from an EMBL/GenBank/DDBJ whole genome shotgun (WGS) entry which is preliminary data.</text>
</comment>
<keyword evidence="3" id="KW-1185">Reference proteome</keyword>
<feature type="transmembrane region" description="Helical" evidence="1">
    <location>
        <begin position="70"/>
        <end position="88"/>
    </location>
</feature>
<evidence type="ECO:0000313" key="3">
    <source>
        <dbReference type="Proteomes" id="UP000305709"/>
    </source>
</evidence>
<keyword evidence="1" id="KW-0812">Transmembrane</keyword>
<accession>A0A5C4NG92</accession>
<gene>
    <name evidence="2" type="ORF">FHG71_10890</name>
</gene>
<reference evidence="2 3" key="1">
    <citation type="submission" date="2019-06" db="EMBL/GenBank/DDBJ databases">
        <authorList>
            <person name="Jiang L."/>
        </authorList>
    </citation>
    <scope>NUCLEOTIDE SEQUENCE [LARGE SCALE GENOMIC DNA]</scope>
    <source>
        <strain evidence="2 3">YIM 48858</strain>
    </source>
</reference>
<protein>
    <submittedName>
        <fullName evidence="2">ZIP family zinc transporter</fullName>
    </submittedName>
</protein>
<dbReference type="RefSeq" id="WP_139081703.1">
    <property type="nucleotide sequence ID" value="NZ_VDFV01000012.1"/>
</dbReference>